<keyword evidence="6" id="KW-1185">Reference proteome</keyword>
<dbReference type="PANTHER" id="PTHR43133">
    <property type="entry name" value="RNA POLYMERASE ECF-TYPE SIGMA FACTO"/>
    <property type="match status" value="1"/>
</dbReference>
<protein>
    <submittedName>
        <fullName evidence="5">Sigma-70-like protein</fullName>
    </submittedName>
</protein>
<dbReference type="GO" id="GO:0006352">
    <property type="term" value="P:DNA-templated transcription initiation"/>
    <property type="evidence" value="ECO:0007669"/>
    <property type="project" value="InterPro"/>
</dbReference>
<evidence type="ECO:0000313" key="5">
    <source>
        <dbReference type="EMBL" id="PRX64281.1"/>
    </source>
</evidence>
<dbReference type="Gene3D" id="1.10.1740.10">
    <property type="match status" value="1"/>
</dbReference>
<dbReference type="InterPro" id="IPR013325">
    <property type="entry name" value="RNA_pol_sigma_r2"/>
</dbReference>
<dbReference type="Pfam" id="PF04542">
    <property type="entry name" value="Sigma70_r2"/>
    <property type="match status" value="1"/>
</dbReference>
<evidence type="ECO:0000256" key="1">
    <source>
        <dbReference type="ARBA" id="ARBA00023015"/>
    </source>
</evidence>
<dbReference type="InterPro" id="IPR007627">
    <property type="entry name" value="RNA_pol_sigma70_r2"/>
</dbReference>
<evidence type="ECO:0000259" key="4">
    <source>
        <dbReference type="Pfam" id="PF04542"/>
    </source>
</evidence>
<reference evidence="5 6" key="1">
    <citation type="submission" date="2018-03" db="EMBL/GenBank/DDBJ databases">
        <title>Genomic Encyclopedia of Type Strains, Phase III (KMG-III): the genomes of soil and plant-associated and newly described type strains.</title>
        <authorList>
            <person name="Whitman W."/>
        </authorList>
    </citation>
    <scope>NUCLEOTIDE SEQUENCE [LARGE SCALE GENOMIC DNA]</scope>
    <source>
        <strain evidence="5 6">CGMCC 4.7104</strain>
    </source>
</reference>
<dbReference type="Proteomes" id="UP000238312">
    <property type="component" value="Unassembled WGS sequence"/>
</dbReference>
<organism evidence="5 6">
    <name type="scientific">Nonomuraea fuscirosea</name>
    <dbReference type="NCBI Taxonomy" id="1291556"/>
    <lineage>
        <taxon>Bacteria</taxon>
        <taxon>Bacillati</taxon>
        <taxon>Actinomycetota</taxon>
        <taxon>Actinomycetes</taxon>
        <taxon>Streptosporangiales</taxon>
        <taxon>Streptosporangiaceae</taxon>
        <taxon>Nonomuraea</taxon>
    </lineage>
</organism>
<dbReference type="PANTHER" id="PTHR43133:SF62">
    <property type="entry name" value="RNA POLYMERASE SIGMA FACTOR SIGZ"/>
    <property type="match status" value="1"/>
</dbReference>
<feature type="domain" description="RNA polymerase sigma-70 region 2" evidence="4">
    <location>
        <begin position="22"/>
        <end position="79"/>
    </location>
</feature>
<keyword evidence="1" id="KW-0805">Transcription regulation</keyword>
<keyword evidence="2" id="KW-0731">Sigma factor</keyword>
<dbReference type="EMBL" id="PVNG01000009">
    <property type="protein sequence ID" value="PRX64281.1"/>
    <property type="molecule type" value="Genomic_DNA"/>
</dbReference>
<dbReference type="AlphaFoldDB" id="A0A2T0MYH0"/>
<proteinExistence type="predicted"/>
<accession>A0A2T0MYH0</accession>
<gene>
    <name evidence="5" type="ORF">B0I32_109210</name>
</gene>
<name>A0A2T0MYH0_9ACTN</name>
<sequence length="87" mass="9271">MSDMDLCARLTAGDLDALAEAYDLHGSYVFGVAAKVTGSQATAEEITQNVFVALWESPQTYDPGLGSLRGWLVSRALHESALRAKVG</sequence>
<evidence type="ECO:0000256" key="3">
    <source>
        <dbReference type="ARBA" id="ARBA00023163"/>
    </source>
</evidence>
<dbReference type="RefSeq" id="WP_181307656.1">
    <property type="nucleotide sequence ID" value="NZ_CP109074.1"/>
</dbReference>
<dbReference type="GO" id="GO:0016987">
    <property type="term" value="F:sigma factor activity"/>
    <property type="evidence" value="ECO:0007669"/>
    <property type="project" value="UniProtKB-KW"/>
</dbReference>
<keyword evidence="3" id="KW-0804">Transcription</keyword>
<dbReference type="InterPro" id="IPR039425">
    <property type="entry name" value="RNA_pol_sigma-70-like"/>
</dbReference>
<evidence type="ECO:0000256" key="2">
    <source>
        <dbReference type="ARBA" id="ARBA00023082"/>
    </source>
</evidence>
<comment type="caution">
    <text evidence="5">The sequence shown here is derived from an EMBL/GenBank/DDBJ whole genome shotgun (WGS) entry which is preliminary data.</text>
</comment>
<evidence type="ECO:0000313" key="6">
    <source>
        <dbReference type="Proteomes" id="UP000238312"/>
    </source>
</evidence>
<dbReference type="SUPFAM" id="SSF88946">
    <property type="entry name" value="Sigma2 domain of RNA polymerase sigma factors"/>
    <property type="match status" value="1"/>
</dbReference>